<sequence length="215" mass="24297">MKDVDCIPRMLKWSSEYNCKFEETYQTLSLTSSELQLRNISPTKKEIEDFQLEDTVHIDAHIFNHPPHQIGVLLRLLIYLIPLEMENKLAMLTSEVDDLNKTIGDMRSHFDLEFSKLRAIVEKQIRDEVGVGEGRKEVLVDGTGGPNVVEEGEAATMSETELIDLDRTIKMAATINQDHDVNMNDDSFLEYIGDEGWKSLSQCGFGNSTVADADT</sequence>
<dbReference type="Gramene" id="KZN08787">
    <property type="protein sequence ID" value="KZN08787"/>
    <property type="gene ID" value="DCAR_001443"/>
</dbReference>
<organism evidence="1">
    <name type="scientific">Daucus carota subsp. sativus</name>
    <name type="common">Carrot</name>
    <dbReference type="NCBI Taxonomy" id="79200"/>
    <lineage>
        <taxon>Eukaryota</taxon>
        <taxon>Viridiplantae</taxon>
        <taxon>Streptophyta</taxon>
        <taxon>Embryophyta</taxon>
        <taxon>Tracheophyta</taxon>
        <taxon>Spermatophyta</taxon>
        <taxon>Magnoliopsida</taxon>
        <taxon>eudicotyledons</taxon>
        <taxon>Gunneridae</taxon>
        <taxon>Pentapetalae</taxon>
        <taxon>asterids</taxon>
        <taxon>campanulids</taxon>
        <taxon>Apiales</taxon>
        <taxon>Apiaceae</taxon>
        <taxon>Apioideae</taxon>
        <taxon>Scandiceae</taxon>
        <taxon>Daucinae</taxon>
        <taxon>Daucus</taxon>
        <taxon>Daucus sect. Daucus</taxon>
    </lineage>
</organism>
<proteinExistence type="predicted"/>
<protein>
    <submittedName>
        <fullName evidence="1">Uncharacterized protein</fullName>
    </submittedName>
</protein>
<evidence type="ECO:0000313" key="1">
    <source>
        <dbReference type="EMBL" id="KZN08787.1"/>
    </source>
</evidence>
<dbReference type="AlphaFoldDB" id="A0A166GBV5"/>
<reference evidence="1" key="1">
    <citation type="journal article" date="2016" name="Nat. Genet.">
        <title>A high-quality carrot genome assembly provides new insights into carotenoid accumulation and asterid genome evolution.</title>
        <authorList>
            <person name="Iorizzo M."/>
            <person name="Ellison S."/>
            <person name="Senalik D."/>
            <person name="Zeng P."/>
            <person name="Satapoomin P."/>
            <person name="Huang J."/>
            <person name="Bowman M."/>
            <person name="Iovene M."/>
            <person name="Sanseverino W."/>
            <person name="Cavagnaro P."/>
            <person name="Yildiz M."/>
            <person name="Macko-Podgorni A."/>
            <person name="Moranska E."/>
            <person name="Grzebelus E."/>
            <person name="Grzebelus D."/>
            <person name="Ashrafi H."/>
            <person name="Zheng Z."/>
            <person name="Cheng S."/>
            <person name="Spooner D."/>
            <person name="Van Deynze A."/>
            <person name="Simon P."/>
        </authorList>
    </citation>
    <scope>NUCLEOTIDE SEQUENCE [LARGE SCALE GENOMIC DNA]</scope>
    <source>
        <tissue evidence="1">Leaf</tissue>
    </source>
</reference>
<name>A0A166GBV5_DAUCS</name>
<gene>
    <name evidence="1" type="ORF">DCAR_001443</name>
</gene>
<accession>A0A166GBV5</accession>
<dbReference type="EMBL" id="LNRQ01000001">
    <property type="protein sequence ID" value="KZN08787.1"/>
    <property type="molecule type" value="Genomic_DNA"/>
</dbReference>
<comment type="caution">
    <text evidence="1">The sequence shown here is derived from an EMBL/GenBank/DDBJ whole genome shotgun (WGS) entry which is preliminary data.</text>
</comment>